<evidence type="ECO:0000313" key="6">
    <source>
        <dbReference type="Proteomes" id="UP000231134"/>
    </source>
</evidence>
<dbReference type="PANTHER" id="PTHR30313:SF2">
    <property type="entry name" value="DNA PRIMASE"/>
    <property type="match status" value="1"/>
</dbReference>
<evidence type="ECO:0000256" key="3">
    <source>
        <dbReference type="ARBA" id="ARBA00022833"/>
    </source>
</evidence>
<protein>
    <submittedName>
        <fullName evidence="5">CHC2-type zinc finger protein</fullName>
    </submittedName>
</protein>
<evidence type="ECO:0000313" key="5">
    <source>
        <dbReference type="EMBL" id="PJJ42218.1"/>
    </source>
</evidence>
<feature type="domain" description="Zinc finger CHC2-type" evidence="4">
    <location>
        <begin position="22"/>
        <end position="74"/>
    </location>
</feature>
<name>A0A2M9A957_9BACT</name>
<dbReference type="SUPFAM" id="SSF57783">
    <property type="entry name" value="Zinc beta-ribbon"/>
    <property type="match status" value="1"/>
</dbReference>
<sequence>MLIEEDKIGLSRIKTHPKRLGIPLRRWGRNLISQCPFHAPEESSLFFYDSLGYWRYRCLQCGNDGDLVEFLMRSRFNGLDEKTARKEALDFWGASEADLKSEEENLHEKEIGGAKARVLECFVRYCHWAASKSESTAEFLKARGWDLAQAQIYGLGYYSGDPEPFYSYCLLSGLERHEVSFYLDNLDISHEPRLTIPARNSKGIVHSVYGRLLDNAGTPNSGEEPYISYASGPLDIPFNIQQDIDNPIVVEGFFDALTADLAGIPGVVSTMYQPFSRSHLYKLKSCGAEGITLVLRKETNRRNQELHVRKCLELAESEALKFKSIILPAGETVDTIVRAEGGDFLLNMIRNTEEDTMRTHRKSVLLQDIRENFNTAMSRDADSDVGFQLSNFPALTHALDGIQPGYYFLSSDPFGFKSYALSSFALDLVEGNPDAKVIYVALDSPRRQAFDRLVAMIAGVSEADVRKQNKDDSINEKIHAATQELIGFVKSDRLEIWEDTDTFKFNLLLKELQTELSEKQKLILIIDGMDHLRISDRGDIPDLNERRSSAAIDLYKELDIPVFISGSVTKDGDKLIGPRPYLRDADATFWIERKEDGALWLTVNLKNSGSTLYEANLLFSDKSYRMKEKEP</sequence>
<dbReference type="InterPro" id="IPR050219">
    <property type="entry name" value="DnaG_primase"/>
</dbReference>
<dbReference type="InterPro" id="IPR036977">
    <property type="entry name" value="DNA_primase_Znf_CHC2"/>
</dbReference>
<dbReference type="Gene3D" id="3.40.1360.10">
    <property type="match status" value="1"/>
</dbReference>
<accession>A0A2M9A957</accession>
<dbReference type="EMBL" id="PGEX01000001">
    <property type="protein sequence ID" value="PJJ42218.1"/>
    <property type="molecule type" value="Genomic_DNA"/>
</dbReference>
<evidence type="ECO:0000256" key="2">
    <source>
        <dbReference type="ARBA" id="ARBA00022771"/>
    </source>
</evidence>
<dbReference type="Proteomes" id="UP000231134">
    <property type="component" value="Unassembled WGS sequence"/>
</dbReference>
<dbReference type="InterPro" id="IPR002694">
    <property type="entry name" value="Znf_CHC2"/>
</dbReference>
<dbReference type="InterPro" id="IPR027417">
    <property type="entry name" value="P-loop_NTPase"/>
</dbReference>
<dbReference type="SUPFAM" id="SSF56731">
    <property type="entry name" value="DNA primase core"/>
    <property type="match status" value="1"/>
</dbReference>
<dbReference type="GO" id="GO:0003899">
    <property type="term" value="F:DNA-directed RNA polymerase activity"/>
    <property type="evidence" value="ECO:0007669"/>
    <property type="project" value="InterPro"/>
</dbReference>
<gene>
    <name evidence="5" type="ORF">BGX16_2237</name>
</gene>
<dbReference type="GO" id="GO:0003677">
    <property type="term" value="F:DNA binding"/>
    <property type="evidence" value="ECO:0007669"/>
    <property type="project" value="InterPro"/>
</dbReference>
<dbReference type="GO" id="GO:0006269">
    <property type="term" value="P:DNA replication, synthesis of primer"/>
    <property type="evidence" value="ECO:0007669"/>
    <property type="project" value="TreeGrafter"/>
</dbReference>
<dbReference type="Pfam" id="PF01807">
    <property type="entry name" value="Zn_ribbon_DnaG"/>
    <property type="match status" value="1"/>
</dbReference>
<dbReference type="OrthoDB" id="9806056at2"/>
<keyword evidence="3" id="KW-0862">Zinc</keyword>
<dbReference type="SUPFAM" id="SSF52540">
    <property type="entry name" value="P-loop containing nucleoside triphosphate hydrolases"/>
    <property type="match status" value="1"/>
</dbReference>
<dbReference type="GO" id="GO:0008270">
    <property type="term" value="F:zinc ion binding"/>
    <property type="evidence" value="ECO:0007669"/>
    <property type="project" value="UniProtKB-KW"/>
</dbReference>
<reference evidence="5 6" key="1">
    <citation type="submission" date="2017-11" db="EMBL/GenBank/DDBJ databases">
        <title>Animal gut microbial communities from fecal samples from Wisconsin, USA.</title>
        <authorList>
            <person name="Neumann A."/>
        </authorList>
    </citation>
    <scope>NUCLEOTIDE SEQUENCE [LARGE SCALE GENOMIC DNA]</scope>
    <source>
        <strain evidence="5 6">UWS3</strain>
    </source>
</reference>
<keyword evidence="6" id="KW-1185">Reference proteome</keyword>
<evidence type="ECO:0000256" key="1">
    <source>
        <dbReference type="ARBA" id="ARBA00022723"/>
    </source>
</evidence>
<dbReference type="PANTHER" id="PTHR30313">
    <property type="entry name" value="DNA PRIMASE"/>
    <property type="match status" value="1"/>
</dbReference>
<organism evidence="5 6">
    <name type="scientific">Hallerella succinigenes</name>
    <dbReference type="NCBI Taxonomy" id="1896222"/>
    <lineage>
        <taxon>Bacteria</taxon>
        <taxon>Pseudomonadati</taxon>
        <taxon>Fibrobacterota</taxon>
        <taxon>Fibrobacteria</taxon>
        <taxon>Fibrobacterales</taxon>
        <taxon>Fibrobacteraceae</taxon>
        <taxon>Hallerella</taxon>
    </lineage>
</organism>
<dbReference type="Gene3D" id="3.40.50.300">
    <property type="entry name" value="P-loop containing nucleotide triphosphate hydrolases"/>
    <property type="match status" value="1"/>
</dbReference>
<evidence type="ECO:0000259" key="4">
    <source>
        <dbReference type="Pfam" id="PF01807"/>
    </source>
</evidence>
<dbReference type="Gene3D" id="3.90.580.10">
    <property type="entry name" value="Zinc finger, CHC2-type domain"/>
    <property type="match status" value="1"/>
</dbReference>
<proteinExistence type="predicted"/>
<dbReference type="GO" id="GO:0005737">
    <property type="term" value="C:cytoplasm"/>
    <property type="evidence" value="ECO:0007669"/>
    <property type="project" value="TreeGrafter"/>
</dbReference>
<dbReference type="RefSeq" id="WP_100426093.1">
    <property type="nucleotide sequence ID" value="NZ_PGEX01000001.1"/>
</dbReference>
<dbReference type="AlphaFoldDB" id="A0A2M9A957"/>
<keyword evidence="2" id="KW-0863">Zinc-finger</keyword>
<keyword evidence="1" id="KW-0479">Metal-binding</keyword>
<comment type="caution">
    <text evidence="5">The sequence shown here is derived from an EMBL/GenBank/DDBJ whole genome shotgun (WGS) entry which is preliminary data.</text>
</comment>